<keyword evidence="3" id="KW-1185">Reference proteome</keyword>
<comment type="caution">
    <text evidence="2">The sequence shown here is derived from an EMBL/GenBank/DDBJ whole genome shotgun (WGS) entry which is preliminary data.</text>
</comment>
<dbReference type="AlphaFoldDB" id="A0A8H7DZC7"/>
<gene>
    <name evidence="2" type="ORF">GJ744_001615</name>
</gene>
<feature type="region of interest" description="Disordered" evidence="1">
    <location>
        <begin position="79"/>
        <end position="102"/>
    </location>
</feature>
<dbReference type="Proteomes" id="UP000606974">
    <property type="component" value="Unassembled WGS sequence"/>
</dbReference>
<evidence type="ECO:0000313" key="2">
    <source>
        <dbReference type="EMBL" id="KAF7504894.1"/>
    </source>
</evidence>
<organism evidence="2 3">
    <name type="scientific">Endocarpon pusillum</name>
    <dbReference type="NCBI Taxonomy" id="364733"/>
    <lineage>
        <taxon>Eukaryota</taxon>
        <taxon>Fungi</taxon>
        <taxon>Dikarya</taxon>
        <taxon>Ascomycota</taxon>
        <taxon>Pezizomycotina</taxon>
        <taxon>Eurotiomycetes</taxon>
        <taxon>Chaetothyriomycetidae</taxon>
        <taxon>Verrucariales</taxon>
        <taxon>Verrucariaceae</taxon>
        <taxon>Endocarpon</taxon>
    </lineage>
</organism>
<evidence type="ECO:0000313" key="3">
    <source>
        <dbReference type="Proteomes" id="UP000606974"/>
    </source>
</evidence>
<accession>A0A8H7DZC7</accession>
<dbReference type="EMBL" id="JAACFV010000124">
    <property type="protein sequence ID" value="KAF7504894.1"/>
    <property type="molecule type" value="Genomic_DNA"/>
</dbReference>
<name>A0A8H7DZC7_9EURO</name>
<reference evidence="2" key="1">
    <citation type="submission" date="2020-02" db="EMBL/GenBank/DDBJ databases">
        <authorList>
            <person name="Palmer J.M."/>
        </authorList>
    </citation>
    <scope>NUCLEOTIDE SEQUENCE</scope>
    <source>
        <strain evidence="2">EPUS1.4</strain>
        <tissue evidence="2">Thallus</tissue>
    </source>
</reference>
<protein>
    <submittedName>
        <fullName evidence="2">Uncharacterized protein</fullName>
    </submittedName>
</protein>
<proteinExistence type="predicted"/>
<sequence>MAPSSQRYSRRFQDTSTGPPDVRANFPTLFAAMNMSGALVGSSRRMQESYEDGHIPIPRRLRSTGGSLVDGYVAIPRYSQSRKHRRHSDDEDEDVLLPMRKI</sequence>
<feature type="region of interest" description="Disordered" evidence="1">
    <location>
        <begin position="1"/>
        <end position="23"/>
    </location>
</feature>
<evidence type="ECO:0000256" key="1">
    <source>
        <dbReference type="SAM" id="MobiDB-lite"/>
    </source>
</evidence>